<evidence type="ECO:0000256" key="6">
    <source>
        <dbReference type="ARBA" id="ARBA00023212"/>
    </source>
</evidence>
<feature type="region of interest" description="Disordered" evidence="8">
    <location>
        <begin position="422"/>
        <end position="442"/>
    </location>
</feature>
<evidence type="ECO:0000256" key="4">
    <source>
        <dbReference type="ARBA" id="ARBA00022553"/>
    </source>
</evidence>
<feature type="region of interest" description="Disordered" evidence="8">
    <location>
        <begin position="173"/>
        <end position="338"/>
    </location>
</feature>
<evidence type="ECO:0000256" key="8">
    <source>
        <dbReference type="SAM" id="MobiDB-lite"/>
    </source>
</evidence>
<evidence type="ECO:0000256" key="2">
    <source>
        <dbReference type="ARBA" id="ARBA00006993"/>
    </source>
</evidence>
<accession>A0A8C0V5E2</accession>
<gene>
    <name evidence="9" type="primary">WASF2</name>
</gene>
<evidence type="ECO:0000256" key="3">
    <source>
        <dbReference type="ARBA" id="ARBA00022490"/>
    </source>
</evidence>
<feature type="compositionally biased region" description="Polar residues" evidence="8">
    <location>
        <begin position="228"/>
        <end position="241"/>
    </location>
</feature>
<dbReference type="Proteomes" id="UP000694410">
    <property type="component" value="Unplaced"/>
</dbReference>
<dbReference type="Gene3D" id="6.10.280.150">
    <property type="match status" value="1"/>
</dbReference>
<dbReference type="PANTHER" id="PTHR12902:SF6">
    <property type="entry name" value="ACTIN-BINDING PROTEIN WASF2"/>
    <property type="match status" value="1"/>
</dbReference>
<dbReference type="GO" id="GO:0034237">
    <property type="term" value="F:protein kinase A regulatory subunit binding"/>
    <property type="evidence" value="ECO:0007669"/>
    <property type="project" value="TreeGrafter"/>
</dbReference>
<dbReference type="GO" id="GO:0030027">
    <property type="term" value="C:lamellipodium"/>
    <property type="evidence" value="ECO:0007669"/>
    <property type="project" value="TreeGrafter"/>
</dbReference>
<dbReference type="Ensembl" id="ENSCCET00000025382.1">
    <property type="protein sequence ID" value="ENSCCEP00000016413.1"/>
    <property type="gene ID" value="ENSCCEG00000015366.1"/>
</dbReference>
<proteinExistence type="inferred from homology"/>
<keyword evidence="10" id="KW-1185">Reference proteome</keyword>
<comment type="function">
    <text evidence="7">Downstream effector molecule involved in the transmission of signals from tyrosine kinase receptors and small GTPases to the actin cytoskeleton. Promotes formation of actin filaments. Part of the WAVE complex that regulates lamellipodia formation. The WAVE complex regulates actin filament reorganization via its interaction with the Arp2/3 complex.</text>
</comment>
<name>A0A8C0V5E2_CYACU</name>
<feature type="compositionally biased region" description="Low complexity" evidence="8">
    <location>
        <begin position="422"/>
        <end position="439"/>
    </location>
</feature>
<reference evidence="9" key="1">
    <citation type="submission" date="2025-08" db="UniProtKB">
        <authorList>
            <consortium name="Ensembl"/>
        </authorList>
    </citation>
    <scope>IDENTIFICATION</scope>
</reference>
<dbReference type="GO" id="GO:0005856">
    <property type="term" value="C:cytoskeleton"/>
    <property type="evidence" value="ECO:0007669"/>
    <property type="project" value="UniProtKB-SubCell"/>
</dbReference>
<evidence type="ECO:0000256" key="1">
    <source>
        <dbReference type="ARBA" id="ARBA00004245"/>
    </source>
</evidence>
<dbReference type="Gene3D" id="1.20.5.340">
    <property type="match status" value="1"/>
</dbReference>
<feature type="compositionally biased region" description="Pro residues" evidence="8">
    <location>
        <begin position="298"/>
        <end position="307"/>
    </location>
</feature>
<organism evidence="9 10">
    <name type="scientific">Cyanistes caeruleus</name>
    <name type="common">Eurasian blue tit</name>
    <name type="synonym">Parus caeruleus</name>
    <dbReference type="NCBI Taxonomy" id="156563"/>
    <lineage>
        <taxon>Eukaryota</taxon>
        <taxon>Metazoa</taxon>
        <taxon>Chordata</taxon>
        <taxon>Craniata</taxon>
        <taxon>Vertebrata</taxon>
        <taxon>Euteleostomi</taxon>
        <taxon>Archelosauria</taxon>
        <taxon>Archosauria</taxon>
        <taxon>Dinosauria</taxon>
        <taxon>Saurischia</taxon>
        <taxon>Theropoda</taxon>
        <taxon>Coelurosauria</taxon>
        <taxon>Aves</taxon>
        <taxon>Neognathae</taxon>
        <taxon>Neoaves</taxon>
        <taxon>Telluraves</taxon>
        <taxon>Australaves</taxon>
        <taxon>Passeriformes</taxon>
        <taxon>Paridae</taxon>
        <taxon>Cyanistes</taxon>
    </lineage>
</organism>
<feature type="compositionally biased region" description="Basic and acidic residues" evidence="8">
    <location>
        <begin position="199"/>
        <end position="220"/>
    </location>
</feature>
<dbReference type="GO" id="GO:0003779">
    <property type="term" value="F:actin binding"/>
    <property type="evidence" value="ECO:0007669"/>
    <property type="project" value="UniProtKB-UniRule"/>
</dbReference>
<dbReference type="InterPro" id="IPR028288">
    <property type="entry name" value="SCAR/WAVE_fam"/>
</dbReference>
<reference evidence="9" key="2">
    <citation type="submission" date="2025-09" db="UniProtKB">
        <authorList>
            <consortium name="Ensembl"/>
        </authorList>
    </citation>
    <scope>IDENTIFICATION</scope>
</reference>
<keyword evidence="4" id="KW-0597">Phosphoprotein</keyword>
<feature type="compositionally biased region" description="Pro residues" evidence="8">
    <location>
        <begin position="316"/>
        <end position="338"/>
    </location>
</feature>
<comment type="subcellular location">
    <subcellularLocation>
        <location evidence="1 7">Cytoplasm</location>
        <location evidence="1 7">Cytoskeleton</location>
    </subcellularLocation>
</comment>
<evidence type="ECO:0000313" key="10">
    <source>
        <dbReference type="Proteomes" id="UP000694410"/>
    </source>
</evidence>
<evidence type="ECO:0000256" key="5">
    <source>
        <dbReference type="ARBA" id="ARBA00023203"/>
    </source>
</evidence>
<comment type="similarity">
    <text evidence="2 7">Belongs to the SCAR/WAVE family.</text>
</comment>
<evidence type="ECO:0000313" key="9">
    <source>
        <dbReference type="Ensembl" id="ENSCCEP00000016413.1"/>
    </source>
</evidence>
<evidence type="ECO:0000256" key="7">
    <source>
        <dbReference type="RuleBase" id="RU367034"/>
    </source>
</evidence>
<keyword evidence="5 7" id="KW-0009">Actin-binding</keyword>
<feature type="compositionally biased region" description="Pro residues" evidence="8">
    <location>
        <begin position="246"/>
        <end position="272"/>
    </location>
</feature>
<dbReference type="GO" id="GO:0031209">
    <property type="term" value="C:SCAR complex"/>
    <property type="evidence" value="ECO:0007669"/>
    <property type="project" value="TreeGrafter"/>
</dbReference>
<dbReference type="AlphaFoldDB" id="A0A8C0V5E2"/>
<sequence length="557" mass="62014">MPLVTRNIEPRHLCRQTLPSVPSELECVTNITLANVIRQLGSLSKSAEDIFGELFTQANTFASRVSILVERVDRLQVKVTQLDPKEEEVSLQGINTRKAFKSSTTQDQKLFDRDSLPVPVLETYKTCNTPPPLNILSPYRDDGKEALKFYTDPSYFFDLWKEKMLQDTKDIMKEKRKHRKEKKENPNRGNVNPRKIKTRKEEWEKLKMGQEFVESKDKHGPAGYPSNMVYQNGSIGSNESMDGNCYPPPPQTDSIVPPPPSFPDDSLPPPPVEFSYPVDNQRGSGSGGPKRSSLVSPSHPPPAPPIGSPLAARPGFAPPPAPPPPPPLMENTPPPPPPMGFPLLQAHLPWLPAAWTGPHPLLHPPTPPHPSPSRPCLRSAMPGVICFRLFGKASSCARWRSSGSRRSGMLWGTTWPRSCRAASRWSTATPRTTPPSSTRMNGRISHAPIPSFPFSPGFASYRIRWPNLAPHPFYPVTKDVPRVFRQPAAYLPSPSPSSFGRTLCSAFPKSLLVDTEDAALGFSWRGCNGCLFKRELNLQIFDATRQNTYKPSILRDF</sequence>
<dbReference type="GO" id="GO:0030036">
    <property type="term" value="P:actin cytoskeleton organization"/>
    <property type="evidence" value="ECO:0007669"/>
    <property type="project" value="UniProtKB-UniRule"/>
</dbReference>
<keyword evidence="6 7" id="KW-0206">Cytoskeleton</keyword>
<dbReference type="GO" id="GO:0071933">
    <property type="term" value="F:Arp2/3 complex binding"/>
    <property type="evidence" value="ECO:0007669"/>
    <property type="project" value="TreeGrafter"/>
</dbReference>
<dbReference type="GO" id="GO:2000601">
    <property type="term" value="P:positive regulation of Arp2/3 complex-mediated actin nucleation"/>
    <property type="evidence" value="ECO:0007669"/>
    <property type="project" value="TreeGrafter"/>
</dbReference>
<dbReference type="FunFam" id="1.20.5.340:FF:000012">
    <property type="entry name" value="Wiskott-Aldrich syndrome protein family member 1"/>
    <property type="match status" value="1"/>
</dbReference>
<keyword evidence="3 7" id="KW-0963">Cytoplasm</keyword>
<comment type="subunit">
    <text evidence="7">Binds actin and the Arp2/3 complex.</text>
</comment>
<dbReference type="PANTHER" id="PTHR12902">
    <property type="entry name" value="WASP-1"/>
    <property type="match status" value="1"/>
</dbReference>
<protein>
    <recommendedName>
        <fullName evidence="7">Wiskott-Aldrich syndrome protein family member</fullName>
        <shortName evidence="7">WASP family protein member</shortName>
    </recommendedName>
</protein>